<name>A0A813IT15_POLGL</name>
<feature type="non-terminal residue" evidence="2">
    <location>
        <position position="1"/>
    </location>
</feature>
<accession>A0A813IT15</accession>
<comment type="caution">
    <text evidence="2">The sequence shown here is derived from an EMBL/GenBank/DDBJ whole genome shotgun (WGS) entry which is preliminary data.</text>
</comment>
<sequence length="89" mass="9250">ASASCSRCHGLLLPGPSRRQIAAVAAAAAFVARRGGGMSVSRGRQSNGDGDLTVRRHSPSPREEALRLIEERSALRLGAGGLESLVSEQ</sequence>
<gene>
    <name evidence="2" type="ORF">PGLA2088_LOCUS14100</name>
</gene>
<organism evidence="2 3">
    <name type="scientific">Polarella glacialis</name>
    <name type="common">Dinoflagellate</name>
    <dbReference type="NCBI Taxonomy" id="89957"/>
    <lineage>
        <taxon>Eukaryota</taxon>
        <taxon>Sar</taxon>
        <taxon>Alveolata</taxon>
        <taxon>Dinophyceae</taxon>
        <taxon>Suessiales</taxon>
        <taxon>Suessiaceae</taxon>
        <taxon>Polarella</taxon>
    </lineage>
</organism>
<dbReference type="Proteomes" id="UP000626109">
    <property type="component" value="Unassembled WGS sequence"/>
</dbReference>
<dbReference type="AlphaFoldDB" id="A0A813IT15"/>
<reference evidence="2" key="1">
    <citation type="submission" date="2021-02" db="EMBL/GenBank/DDBJ databases">
        <authorList>
            <person name="Dougan E. K."/>
            <person name="Rhodes N."/>
            <person name="Thang M."/>
            <person name="Chan C."/>
        </authorList>
    </citation>
    <scope>NUCLEOTIDE SEQUENCE</scope>
</reference>
<evidence type="ECO:0000313" key="3">
    <source>
        <dbReference type="Proteomes" id="UP000626109"/>
    </source>
</evidence>
<evidence type="ECO:0000313" key="2">
    <source>
        <dbReference type="EMBL" id="CAE8660287.1"/>
    </source>
</evidence>
<protein>
    <submittedName>
        <fullName evidence="2">Uncharacterized protein</fullName>
    </submittedName>
</protein>
<proteinExistence type="predicted"/>
<dbReference type="EMBL" id="CAJNNW010017096">
    <property type="protein sequence ID" value="CAE8660287.1"/>
    <property type="molecule type" value="Genomic_DNA"/>
</dbReference>
<feature type="region of interest" description="Disordered" evidence="1">
    <location>
        <begin position="36"/>
        <end position="62"/>
    </location>
</feature>
<evidence type="ECO:0000256" key="1">
    <source>
        <dbReference type="SAM" id="MobiDB-lite"/>
    </source>
</evidence>
<feature type="non-terminal residue" evidence="2">
    <location>
        <position position="89"/>
    </location>
</feature>
<feature type="compositionally biased region" description="Low complexity" evidence="1">
    <location>
        <begin position="36"/>
        <end position="46"/>
    </location>
</feature>